<dbReference type="InterPro" id="IPR001919">
    <property type="entry name" value="CBD2"/>
</dbReference>
<feature type="signal peptide" evidence="1">
    <location>
        <begin position="1"/>
        <end position="25"/>
    </location>
</feature>
<dbReference type="PANTHER" id="PTHR33428">
    <property type="entry name" value="CHLOROPHYLLASE-2, CHLOROPLASTIC"/>
    <property type="match status" value="1"/>
</dbReference>
<feature type="domain" description="CBM2" evidence="2">
    <location>
        <begin position="33"/>
        <end position="142"/>
    </location>
</feature>
<keyword evidence="4" id="KW-1185">Reference proteome</keyword>
<dbReference type="EMBL" id="FNCC01000019">
    <property type="protein sequence ID" value="SDH32073.1"/>
    <property type="molecule type" value="Genomic_DNA"/>
</dbReference>
<dbReference type="SUPFAM" id="SSF49384">
    <property type="entry name" value="Carbohydrate-binding domain"/>
    <property type="match status" value="1"/>
</dbReference>
<dbReference type="Pfam" id="PF00553">
    <property type="entry name" value="CBM_2"/>
    <property type="match status" value="1"/>
</dbReference>
<dbReference type="STRING" id="200378.SAMN05216553_11949"/>
<dbReference type="SMART" id="SM00637">
    <property type="entry name" value="CBD_II"/>
    <property type="match status" value="1"/>
</dbReference>
<sequence>MLSTVPRVRSTLAVVAAVAATTALATGGAVSATTSSAAGCQVDYTIGSQWPGGFGAAVTVTNLGSPVNGWQVGWTFAGDERITQLWNGSVSQSGTRVSVSNASWNGAVGTGATVSFGFNANSGGSPAVPSAFTLNGVVCNGSETTEPPPEDGSLVDNNFSVTREAAYGDNRYTVFRPANPQEVGVSMPVLVFGNGACAHTDNSEVTRALTFIASKGVVVVNTGSANGSPNGVPSGSPIPSLLTDAISWAEREQNRSGAPLSQRLDLTKVAAAGHSCGGIEALIAAQDRRVSAVVSLDSGLFADGSFGYSRAELARLHSPVLFMAGGPSDVAYDNTRANYDLVTVPAVQAMHPQAGHVGFITGSQMTDGMTTVVQFLDMVLNGNQTARSYILDPSGLASKYPWTVSKKNF</sequence>
<evidence type="ECO:0000256" key="1">
    <source>
        <dbReference type="SAM" id="SignalP"/>
    </source>
</evidence>
<gene>
    <name evidence="3" type="ORF">SAMN05216553_11949</name>
</gene>
<feature type="chain" id="PRO_5038551425" evidence="1">
    <location>
        <begin position="26"/>
        <end position="409"/>
    </location>
</feature>
<dbReference type="InterPro" id="IPR029058">
    <property type="entry name" value="AB_hydrolase_fold"/>
</dbReference>
<dbReference type="InterPro" id="IPR012291">
    <property type="entry name" value="CBM2_carb-bd_dom_sf"/>
</dbReference>
<dbReference type="Proteomes" id="UP000199623">
    <property type="component" value="Unassembled WGS sequence"/>
</dbReference>
<dbReference type="GO" id="GO:0030247">
    <property type="term" value="F:polysaccharide binding"/>
    <property type="evidence" value="ECO:0007669"/>
    <property type="project" value="UniProtKB-UniRule"/>
</dbReference>
<proteinExistence type="predicted"/>
<evidence type="ECO:0000259" key="2">
    <source>
        <dbReference type="PROSITE" id="PS51173"/>
    </source>
</evidence>
<accession>A0A1G8BGC7</accession>
<reference evidence="4" key="1">
    <citation type="submission" date="2016-10" db="EMBL/GenBank/DDBJ databases">
        <authorList>
            <person name="Varghese N."/>
            <person name="Submissions S."/>
        </authorList>
    </citation>
    <scope>NUCLEOTIDE SEQUENCE [LARGE SCALE GENOMIC DNA]</scope>
    <source>
        <strain evidence="4">CGMCC 4.3506</strain>
    </source>
</reference>
<evidence type="ECO:0000313" key="3">
    <source>
        <dbReference type="EMBL" id="SDH32073.1"/>
    </source>
</evidence>
<dbReference type="SUPFAM" id="SSF53474">
    <property type="entry name" value="alpha/beta-Hydrolases"/>
    <property type="match status" value="1"/>
</dbReference>
<name>A0A1G8BGC7_9PSEU</name>
<dbReference type="PROSITE" id="PS51173">
    <property type="entry name" value="CBM2"/>
    <property type="match status" value="1"/>
</dbReference>
<dbReference type="Gene3D" id="2.60.40.290">
    <property type="match status" value="1"/>
</dbReference>
<dbReference type="AlphaFoldDB" id="A0A1G8BGC7"/>
<protein>
    <submittedName>
        <fullName evidence="3">Cellulose binding domain-containing protein</fullName>
    </submittedName>
</protein>
<dbReference type="Gene3D" id="3.40.50.1820">
    <property type="entry name" value="alpha/beta hydrolase"/>
    <property type="match status" value="1"/>
</dbReference>
<dbReference type="InterPro" id="IPR008965">
    <property type="entry name" value="CBM2/CBM3_carb-bd_dom_sf"/>
</dbReference>
<dbReference type="GO" id="GO:0004553">
    <property type="term" value="F:hydrolase activity, hydrolyzing O-glycosyl compounds"/>
    <property type="evidence" value="ECO:0007669"/>
    <property type="project" value="InterPro"/>
</dbReference>
<evidence type="ECO:0000313" key="4">
    <source>
        <dbReference type="Proteomes" id="UP000199623"/>
    </source>
</evidence>
<organism evidence="3 4">
    <name type="scientific">Lentzea fradiae</name>
    <dbReference type="NCBI Taxonomy" id="200378"/>
    <lineage>
        <taxon>Bacteria</taxon>
        <taxon>Bacillati</taxon>
        <taxon>Actinomycetota</taxon>
        <taxon>Actinomycetes</taxon>
        <taxon>Pseudonocardiales</taxon>
        <taxon>Pseudonocardiaceae</taxon>
        <taxon>Lentzea</taxon>
    </lineage>
</organism>
<dbReference type="GO" id="GO:0005975">
    <property type="term" value="P:carbohydrate metabolic process"/>
    <property type="evidence" value="ECO:0007669"/>
    <property type="project" value="InterPro"/>
</dbReference>
<keyword evidence="1" id="KW-0732">Signal</keyword>
<dbReference type="PANTHER" id="PTHR33428:SF14">
    <property type="entry name" value="CARBOXYLESTERASE TYPE B DOMAIN-CONTAINING PROTEIN"/>
    <property type="match status" value="1"/>
</dbReference>